<evidence type="ECO:0000256" key="5">
    <source>
        <dbReference type="ARBA" id="ARBA00022989"/>
    </source>
</evidence>
<accession>A0A1G7TTD6</accession>
<dbReference type="GO" id="GO:0008324">
    <property type="term" value="F:monoatomic cation transmembrane transporter activity"/>
    <property type="evidence" value="ECO:0007669"/>
    <property type="project" value="InterPro"/>
</dbReference>
<dbReference type="Pfam" id="PF01899">
    <property type="entry name" value="MNHE"/>
    <property type="match status" value="1"/>
</dbReference>
<organism evidence="7 8">
    <name type="scientific">Pelagibacterium luteolum</name>
    <dbReference type="NCBI Taxonomy" id="440168"/>
    <lineage>
        <taxon>Bacteria</taxon>
        <taxon>Pseudomonadati</taxon>
        <taxon>Pseudomonadota</taxon>
        <taxon>Alphaproteobacteria</taxon>
        <taxon>Hyphomicrobiales</taxon>
        <taxon>Devosiaceae</taxon>
        <taxon>Pelagibacterium</taxon>
    </lineage>
</organism>
<evidence type="ECO:0000256" key="6">
    <source>
        <dbReference type="ARBA" id="ARBA00023136"/>
    </source>
</evidence>
<evidence type="ECO:0000313" key="8">
    <source>
        <dbReference type="Proteomes" id="UP000199495"/>
    </source>
</evidence>
<evidence type="ECO:0000313" key="7">
    <source>
        <dbReference type="EMBL" id="SDG38596.1"/>
    </source>
</evidence>
<dbReference type="PANTHER" id="PTHR34584">
    <property type="entry name" value="NA(+)/H(+) ANTIPORTER SUBUNIT E1"/>
    <property type="match status" value="1"/>
</dbReference>
<keyword evidence="3" id="KW-1003">Cell membrane</keyword>
<keyword evidence="5" id="KW-1133">Transmembrane helix</keyword>
<protein>
    <submittedName>
        <fullName evidence="7">Multicomponent Na+:H+ antiporter subunit E</fullName>
    </submittedName>
</protein>
<evidence type="ECO:0000256" key="3">
    <source>
        <dbReference type="ARBA" id="ARBA00022475"/>
    </source>
</evidence>
<dbReference type="GO" id="GO:0005886">
    <property type="term" value="C:plasma membrane"/>
    <property type="evidence" value="ECO:0007669"/>
    <property type="project" value="UniProtKB-SubCell"/>
</dbReference>
<proteinExistence type="inferred from homology"/>
<reference evidence="7 8" key="1">
    <citation type="submission" date="2016-10" db="EMBL/GenBank/DDBJ databases">
        <authorList>
            <person name="de Groot N.N."/>
        </authorList>
    </citation>
    <scope>NUCLEOTIDE SEQUENCE [LARGE SCALE GENOMIC DNA]</scope>
    <source>
        <strain evidence="7 8">CGMCC 1.10267</strain>
    </source>
</reference>
<dbReference type="Proteomes" id="UP000199495">
    <property type="component" value="Unassembled WGS sequence"/>
</dbReference>
<evidence type="ECO:0000256" key="1">
    <source>
        <dbReference type="ARBA" id="ARBA00004651"/>
    </source>
</evidence>
<keyword evidence="8" id="KW-1185">Reference proteome</keyword>
<dbReference type="RefSeq" id="WP_090593173.1">
    <property type="nucleotide sequence ID" value="NZ_FNCS01000002.1"/>
</dbReference>
<name>A0A1G7TTD6_9HYPH</name>
<comment type="subcellular location">
    <subcellularLocation>
        <location evidence="1">Cell membrane</location>
        <topology evidence="1">Multi-pass membrane protein</topology>
    </subcellularLocation>
</comment>
<dbReference type="STRING" id="440168.SAMN04487974_102332"/>
<dbReference type="PANTHER" id="PTHR34584:SF1">
    <property type="entry name" value="NA(+)_H(+) ANTIPORTER SUBUNIT E1"/>
    <property type="match status" value="1"/>
</dbReference>
<dbReference type="EMBL" id="FNCS01000002">
    <property type="protein sequence ID" value="SDG38596.1"/>
    <property type="molecule type" value="Genomic_DNA"/>
</dbReference>
<evidence type="ECO:0000256" key="2">
    <source>
        <dbReference type="ARBA" id="ARBA00006228"/>
    </source>
</evidence>
<gene>
    <name evidence="7" type="ORF">SAMN04487974_102332</name>
</gene>
<keyword evidence="6" id="KW-0472">Membrane</keyword>
<evidence type="ECO:0000256" key="4">
    <source>
        <dbReference type="ARBA" id="ARBA00022692"/>
    </source>
</evidence>
<dbReference type="OrthoDB" id="9807187at2"/>
<dbReference type="AlphaFoldDB" id="A0A1G7TTD6"/>
<sequence>MTIARLPMRLVRSTALAAVFLKELVVSSVAVARAVLGRELNSASAIIAVPIGLQTDMGIAVLANCVTLTPGTTALHVSDDRRTLYIHVLDAPAPDDVISDIKTKFERRIREIEQ</sequence>
<comment type="similarity">
    <text evidence="2">Belongs to the CPA3 antiporters (TC 2.A.63) subunit E family.</text>
</comment>
<dbReference type="InterPro" id="IPR002758">
    <property type="entry name" value="Cation_antiport_E"/>
</dbReference>
<keyword evidence="4" id="KW-0812">Transmembrane</keyword>